<dbReference type="EMBL" id="SORL01000010">
    <property type="protein sequence ID" value="TDY60939.1"/>
    <property type="molecule type" value="Genomic_DNA"/>
</dbReference>
<reference evidence="2 5" key="1">
    <citation type="journal article" date="2014" name="Genome Announc.">
        <title>Draft Genome Sequences of Marine Flavobacterium Algibacter lectus Strains SS8 and NR4.</title>
        <authorList>
            <person name="Takatani N."/>
            <person name="Nakanishi M."/>
            <person name="Meirelles P."/>
            <person name="Mino S."/>
            <person name="Suda W."/>
            <person name="Oshima K."/>
            <person name="Hattori M."/>
            <person name="Ohkuma M."/>
            <person name="Hosokawa M."/>
            <person name="Miyashita K."/>
            <person name="Thompson F.L."/>
            <person name="Niwa A."/>
            <person name="Sawabe T."/>
            <person name="Sawabe T."/>
        </authorList>
    </citation>
    <scope>NUCLEOTIDE SEQUENCE [LARGE SCALE GENOMIC DNA]</scope>
    <source>
        <strain evidence="3">JCM 19274</strain>
        <strain evidence="2 5">JCM 19300</strain>
    </source>
</reference>
<evidence type="ECO:0000313" key="3">
    <source>
        <dbReference type="EMBL" id="GAL82285.1"/>
    </source>
</evidence>
<proteinExistence type="predicted"/>
<gene>
    <name evidence="4" type="ORF">DFQ06_2946</name>
    <name evidence="3" type="ORF">JCM19274_1599</name>
    <name evidence="2" type="ORF">JCM19300_857</name>
</gene>
<evidence type="ECO:0008006" key="7">
    <source>
        <dbReference type="Google" id="ProtNLM"/>
    </source>
</evidence>
<accession>A0A4R8M6E1</accession>
<feature type="signal peptide" evidence="1">
    <location>
        <begin position="1"/>
        <end position="21"/>
    </location>
</feature>
<dbReference type="EMBL" id="BBNQ01000017">
    <property type="protein sequence ID" value="GAL64231.1"/>
    <property type="molecule type" value="Genomic_DNA"/>
</dbReference>
<reference evidence="4 6" key="2">
    <citation type="submission" date="2019-03" db="EMBL/GenBank/DDBJ databases">
        <title>Genomic Encyclopedia of Type Strains, Phase III (KMG-III): the genomes of soil and plant-associated and newly described type strains.</title>
        <authorList>
            <person name="Whitman W."/>
        </authorList>
    </citation>
    <scope>NUCLEOTIDE SEQUENCE [LARGE SCALE GENOMIC DNA]</scope>
    <source>
        <strain evidence="4 6">CECT 8301</strain>
    </source>
</reference>
<feature type="chain" id="PRO_5010408351" description="Lipoprotein" evidence="1">
    <location>
        <begin position="22"/>
        <end position="143"/>
    </location>
</feature>
<evidence type="ECO:0000313" key="6">
    <source>
        <dbReference type="Proteomes" id="UP000294824"/>
    </source>
</evidence>
<protein>
    <recommendedName>
        <fullName evidence="7">Lipoprotein</fullName>
    </recommendedName>
</protein>
<comment type="caution">
    <text evidence="2">The sequence shown here is derived from an EMBL/GenBank/DDBJ whole genome shotgun (WGS) entry which is preliminary data.</text>
</comment>
<evidence type="ECO:0000313" key="4">
    <source>
        <dbReference type="EMBL" id="TDY60939.1"/>
    </source>
</evidence>
<dbReference type="RefSeq" id="WP_042501023.1">
    <property type="nucleotide sequence ID" value="NZ_BBNQ01000017.1"/>
</dbReference>
<evidence type="ECO:0000313" key="2">
    <source>
        <dbReference type="EMBL" id="GAL64231.1"/>
    </source>
</evidence>
<dbReference type="Proteomes" id="UP000029644">
    <property type="component" value="Unassembled WGS sequence"/>
</dbReference>
<keyword evidence="1" id="KW-0732">Signal</keyword>
<sequence length="143" mass="15669">MKTTIKTLCLLVLTLVLFNCDNDDGNADNQDECNFAGFTFLDTSDNTQTLINEADLTTDFFYTSSNGPEVEIYKSSDPGNFWFVTLVVTDGATGVGQLSVNGTIYNVNVACQRAGNAIGEEFRYDITASGLEAEYCVIIDLYH</sequence>
<organism evidence="2 5">
    <name type="scientific">Algibacter lectus</name>
    <dbReference type="NCBI Taxonomy" id="221126"/>
    <lineage>
        <taxon>Bacteria</taxon>
        <taxon>Pseudomonadati</taxon>
        <taxon>Bacteroidota</taxon>
        <taxon>Flavobacteriia</taxon>
        <taxon>Flavobacteriales</taxon>
        <taxon>Flavobacteriaceae</taxon>
        <taxon>Algibacter</taxon>
    </lineage>
</organism>
<dbReference type="AlphaFoldDB" id="A0A090VHJ6"/>
<evidence type="ECO:0000313" key="5">
    <source>
        <dbReference type="Proteomes" id="UP000029644"/>
    </source>
</evidence>
<accession>A0A090VHJ6</accession>
<dbReference type="OrthoDB" id="1436332at2"/>
<dbReference type="EMBL" id="BBNU01000024">
    <property type="protein sequence ID" value="GAL82285.1"/>
    <property type="molecule type" value="Genomic_DNA"/>
</dbReference>
<name>A0A090VHJ6_9FLAO</name>
<keyword evidence="6" id="KW-1185">Reference proteome</keyword>
<dbReference type="STRING" id="221126.SAMN04489722_11147"/>
<evidence type="ECO:0000256" key="1">
    <source>
        <dbReference type="SAM" id="SignalP"/>
    </source>
</evidence>
<dbReference type="Proteomes" id="UP000294824">
    <property type="component" value="Unassembled WGS sequence"/>
</dbReference>
<dbReference type="Proteomes" id="UP000029643">
    <property type="component" value="Unassembled WGS sequence"/>
</dbReference>